<evidence type="ECO:0000313" key="6">
    <source>
        <dbReference type="EMBL" id="SDS16043.1"/>
    </source>
</evidence>
<protein>
    <submittedName>
        <fullName evidence="6">Transcriptional regulator, AraC family</fullName>
    </submittedName>
</protein>
<feature type="domain" description="HTH araC/xylS-type" evidence="5">
    <location>
        <begin position="149"/>
        <end position="247"/>
    </location>
</feature>
<dbReference type="GO" id="GO:0043565">
    <property type="term" value="F:sequence-specific DNA binding"/>
    <property type="evidence" value="ECO:0007669"/>
    <property type="project" value="InterPro"/>
</dbReference>
<dbReference type="OrthoDB" id="5740883at2"/>
<evidence type="ECO:0000256" key="4">
    <source>
        <dbReference type="ARBA" id="ARBA00037345"/>
    </source>
</evidence>
<dbReference type="Gene3D" id="2.60.120.10">
    <property type="entry name" value="Jelly Rolls"/>
    <property type="match status" value="1"/>
</dbReference>
<dbReference type="SUPFAM" id="SSF51182">
    <property type="entry name" value="RmlC-like cupins"/>
    <property type="match status" value="1"/>
</dbReference>
<keyword evidence="2" id="KW-0238">DNA-binding</keyword>
<keyword evidence="3" id="KW-0804">Transcription</keyword>
<reference evidence="7" key="1">
    <citation type="submission" date="2016-10" db="EMBL/GenBank/DDBJ databases">
        <authorList>
            <person name="Varghese N."/>
            <person name="Submissions S."/>
        </authorList>
    </citation>
    <scope>NUCLEOTIDE SEQUENCE [LARGE SCALE GENOMIC DNA]</scope>
    <source>
        <strain evidence="7">NRRL B-51270</strain>
    </source>
</reference>
<dbReference type="Pfam" id="PF12833">
    <property type="entry name" value="HTH_18"/>
    <property type="match status" value="1"/>
</dbReference>
<dbReference type="STRING" id="487184.SAMN05216421_1013"/>
<dbReference type="PROSITE" id="PS01124">
    <property type="entry name" value="HTH_ARAC_FAMILY_2"/>
    <property type="match status" value="1"/>
</dbReference>
<dbReference type="InterPro" id="IPR014710">
    <property type="entry name" value="RmlC-like_jellyroll"/>
</dbReference>
<keyword evidence="1" id="KW-0805">Transcription regulation</keyword>
<dbReference type="Proteomes" id="UP000243207">
    <property type="component" value="Chromosome I"/>
</dbReference>
<dbReference type="GO" id="GO:0003700">
    <property type="term" value="F:DNA-binding transcription factor activity"/>
    <property type="evidence" value="ECO:0007669"/>
    <property type="project" value="InterPro"/>
</dbReference>
<accession>A0A1H1PY42</accession>
<evidence type="ECO:0000256" key="2">
    <source>
        <dbReference type="ARBA" id="ARBA00023125"/>
    </source>
</evidence>
<dbReference type="PANTHER" id="PTHR46796">
    <property type="entry name" value="HTH-TYPE TRANSCRIPTIONAL ACTIVATOR RHAS-RELATED"/>
    <property type="match status" value="1"/>
</dbReference>
<dbReference type="PANTHER" id="PTHR46796:SF10">
    <property type="entry name" value="TRANSCRIPTIONAL ACTIVATOR FEAR"/>
    <property type="match status" value="1"/>
</dbReference>
<dbReference type="EMBL" id="LT629736">
    <property type="protein sequence ID" value="SDS16043.1"/>
    <property type="molecule type" value="Genomic_DNA"/>
</dbReference>
<keyword evidence="7" id="KW-1185">Reference proteome</keyword>
<dbReference type="InterPro" id="IPR009057">
    <property type="entry name" value="Homeodomain-like_sf"/>
</dbReference>
<evidence type="ECO:0000256" key="3">
    <source>
        <dbReference type="ARBA" id="ARBA00023163"/>
    </source>
</evidence>
<name>A0A1H1PY42_9GAMM</name>
<dbReference type="SMART" id="SM00342">
    <property type="entry name" value="HTH_ARAC"/>
    <property type="match status" value="1"/>
</dbReference>
<dbReference type="SUPFAM" id="SSF46689">
    <property type="entry name" value="Homeodomain-like"/>
    <property type="match status" value="2"/>
</dbReference>
<evidence type="ECO:0000313" key="7">
    <source>
        <dbReference type="Proteomes" id="UP000243207"/>
    </source>
</evidence>
<dbReference type="Gene3D" id="1.10.10.60">
    <property type="entry name" value="Homeodomain-like"/>
    <property type="match status" value="1"/>
</dbReference>
<dbReference type="AlphaFoldDB" id="A0A1H1PY42"/>
<dbReference type="RefSeq" id="WP_093392131.1">
    <property type="nucleotide sequence ID" value="NZ_LT629736.1"/>
</dbReference>
<gene>
    <name evidence="6" type="ORF">SAMN05216421_1013</name>
</gene>
<comment type="function">
    <text evidence="4">Regulatory protein of the TOL plasmid xyl operons. XylS activates the xylXYZLTEGFJQKIH operon required for the degradation of toluene, m-xylene and p-xylene.</text>
</comment>
<sequence>MPKTRILDLPVKSISHAHPEHQLVVGLDGCADFEIAGAGAEVSRLHACIVPGDAAHAFSGRSGNRMLILDVALHEFGDRESSLQRLFDKPRFVNLDARLHGLLDFASVELGQQSSDTPLAWHLGNTLLHAIGDQLDASPVSRRPTLDVETLKQYVMKYLDKPISVEDLARQVHISPSHFYSVFRRATGHTPHQYVQICRVRQAASWLREGQLSIAEVANRSGFCSQSALTHATRRHLGLTPGAIRQGLPAAS</sequence>
<proteinExistence type="predicted"/>
<organism evidence="6 7">
    <name type="scientific">Halopseudomonas xinjiangensis</name>
    <dbReference type="NCBI Taxonomy" id="487184"/>
    <lineage>
        <taxon>Bacteria</taxon>
        <taxon>Pseudomonadati</taxon>
        <taxon>Pseudomonadota</taxon>
        <taxon>Gammaproteobacteria</taxon>
        <taxon>Pseudomonadales</taxon>
        <taxon>Pseudomonadaceae</taxon>
        <taxon>Halopseudomonas</taxon>
    </lineage>
</organism>
<dbReference type="InterPro" id="IPR011051">
    <property type="entry name" value="RmlC_Cupin_sf"/>
</dbReference>
<evidence type="ECO:0000259" key="5">
    <source>
        <dbReference type="PROSITE" id="PS01124"/>
    </source>
</evidence>
<dbReference type="InterPro" id="IPR050204">
    <property type="entry name" value="AraC_XylS_family_regulators"/>
</dbReference>
<dbReference type="InterPro" id="IPR018060">
    <property type="entry name" value="HTH_AraC"/>
</dbReference>
<evidence type="ECO:0000256" key="1">
    <source>
        <dbReference type="ARBA" id="ARBA00023015"/>
    </source>
</evidence>